<protein>
    <submittedName>
        <fullName evidence="1">Uncharacterized protein</fullName>
    </submittedName>
</protein>
<organism evidence="1">
    <name type="scientific">Loa loa</name>
    <name type="common">Eye worm</name>
    <name type="synonym">Filaria loa</name>
    <dbReference type="NCBI Taxonomy" id="7209"/>
    <lineage>
        <taxon>Eukaryota</taxon>
        <taxon>Metazoa</taxon>
        <taxon>Ecdysozoa</taxon>
        <taxon>Nematoda</taxon>
        <taxon>Chromadorea</taxon>
        <taxon>Rhabditida</taxon>
        <taxon>Spirurina</taxon>
        <taxon>Spiruromorpha</taxon>
        <taxon>Filarioidea</taxon>
        <taxon>Onchocercidae</taxon>
        <taxon>Loa</taxon>
    </lineage>
</organism>
<dbReference type="CTD" id="9944125"/>
<name>A0A1S0TXK6_LOALO</name>
<evidence type="ECO:0000313" key="1">
    <source>
        <dbReference type="EMBL" id="EFO21776.1"/>
    </source>
</evidence>
<dbReference type="InParanoid" id="A0A1S0TXK6"/>
<dbReference type="GeneID" id="9944125"/>
<accession>A0A1S0TXK6</accession>
<dbReference type="EMBL" id="JH712150">
    <property type="protein sequence ID" value="EFO21776.1"/>
    <property type="molecule type" value="Genomic_DNA"/>
</dbReference>
<dbReference type="AlphaFoldDB" id="A0A1S0TXK6"/>
<dbReference type="RefSeq" id="XP_003142294.1">
    <property type="nucleotide sequence ID" value="XM_003142246.1"/>
</dbReference>
<reference evidence="1" key="1">
    <citation type="submission" date="2012-04" db="EMBL/GenBank/DDBJ databases">
        <title>The Genome Sequence of Loa loa.</title>
        <authorList>
            <consortium name="The Broad Institute Genome Sequencing Platform"/>
            <consortium name="Broad Institute Genome Sequencing Center for Infectious Disease"/>
            <person name="Nutman T.B."/>
            <person name="Fink D.L."/>
            <person name="Russ C."/>
            <person name="Young S."/>
            <person name="Zeng Q."/>
            <person name="Gargeya S."/>
            <person name="Alvarado L."/>
            <person name="Berlin A."/>
            <person name="Chapman S.B."/>
            <person name="Chen Z."/>
            <person name="Freedman E."/>
            <person name="Gellesch M."/>
            <person name="Goldberg J."/>
            <person name="Griggs A."/>
            <person name="Gujja S."/>
            <person name="Heilman E.R."/>
            <person name="Heiman D."/>
            <person name="Howarth C."/>
            <person name="Mehta T."/>
            <person name="Neiman D."/>
            <person name="Pearson M."/>
            <person name="Roberts A."/>
            <person name="Saif S."/>
            <person name="Shea T."/>
            <person name="Shenoy N."/>
            <person name="Sisk P."/>
            <person name="Stolte C."/>
            <person name="Sykes S."/>
            <person name="White J."/>
            <person name="Yandava C."/>
            <person name="Haas B."/>
            <person name="Henn M.R."/>
            <person name="Nusbaum C."/>
            <person name="Birren B."/>
        </authorList>
    </citation>
    <scope>NUCLEOTIDE SEQUENCE [LARGE SCALE GENOMIC DNA]</scope>
</reference>
<gene>
    <name evidence="1" type="ORF">LOAG_06708</name>
</gene>
<dbReference type="KEGG" id="loa:LOAG_06708"/>
<sequence length="202" mass="23407">MVSSLQHTFNLHEFGLTYRRKEHIKPSAPGKRIEAAMLILLTICQGRKRALQLDDLQQEWRLIKRSLLCKHIRTDTRTHAYIHADTHMYKYFPQTCEKGKRGDKSILYLLVVANLMSKVLHELQIRVPKGTRAILSVAKKEISEMRRRTKAVGWIVKVSFPIHDAHKLLLLMNRLPQSRTNATQLIARSPLCKLPELISQKS</sequence>
<proteinExistence type="predicted"/>